<keyword evidence="2" id="KW-0058">Aromatic hydrocarbons catabolism</keyword>
<organism evidence="6 7">
    <name type="scientific">Exophiala spinifera</name>
    <dbReference type="NCBI Taxonomy" id="91928"/>
    <lineage>
        <taxon>Eukaryota</taxon>
        <taxon>Fungi</taxon>
        <taxon>Dikarya</taxon>
        <taxon>Ascomycota</taxon>
        <taxon>Pezizomycotina</taxon>
        <taxon>Eurotiomycetes</taxon>
        <taxon>Chaetothyriomycetidae</taxon>
        <taxon>Chaetothyriales</taxon>
        <taxon>Herpotrichiellaceae</taxon>
        <taxon>Exophiala</taxon>
    </lineage>
</organism>
<evidence type="ECO:0000256" key="4">
    <source>
        <dbReference type="PIRSR" id="PIRSR001112-1"/>
    </source>
</evidence>
<protein>
    <recommendedName>
        <fullName evidence="5">Epoxide hydrolase N-terminal domain-containing protein</fullName>
    </recommendedName>
</protein>
<dbReference type="GO" id="GO:0097176">
    <property type="term" value="P:epoxide metabolic process"/>
    <property type="evidence" value="ECO:0007669"/>
    <property type="project" value="TreeGrafter"/>
</dbReference>
<dbReference type="EMBL" id="KN847493">
    <property type="protein sequence ID" value="KIW18400.1"/>
    <property type="molecule type" value="Genomic_DNA"/>
</dbReference>
<dbReference type="VEuPathDB" id="FungiDB:PV08_02688"/>
<evidence type="ECO:0000256" key="2">
    <source>
        <dbReference type="ARBA" id="ARBA00022797"/>
    </source>
</evidence>
<dbReference type="RefSeq" id="XP_016238616.1">
    <property type="nucleotide sequence ID" value="XM_016377046.1"/>
</dbReference>
<dbReference type="InterPro" id="IPR016292">
    <property type="entry name" value="Epoxide_hydrolase"/>
</dbReference>
<evidence type="ECO:0000256" key="3">
    <source>
        <dbReference type="ARBA" id="ARBA00022801"/>
    </source>
</evidence>
<dbReference type="InterPro" id="IPR029058">
    <property type="entry name" value="AB_hydrolase_fold"/>
</dbReference>
<gene>
    <name evidence="6" type="ORF">PV08_02688</name>
</gene>
<sequence length="408" mass="45048">MTTSDITPFEISVPETILARTRSRLSLYDDLPVEVVEEDDPWARGTPNAEIDRLARYWRDKFDWRTVEARLNAELPQFTTKIDVDGFGAFDVHFVHATSKAEGAIPLIFVHGWPGSFLEVSKILPLLVDANGEGNGEKGTQSFHVVAPSLVNFGFSQGCVKPGFGVDQHAEVCHKLMLKLGYDRYVTQGGDLGYFTTRFMALKYPGHVQAQHINMAIPAEPTATSHAELFAECQSTPLNAWETAAAGRSVHTMRTGLGYYNIQATKTQTIAIAVTSSPVGLLAWIYEKLHGWTDGYAWTEDEVLTWVCIYAFSAAGPEASMRIYYEETNRAGESSVAVAQRDSGDVKVGVSQFPAELTPPRELWLHTLGRVVFTKQHARGGHLAAWEVPELLVDDVRATVERVGGVSF</sequence>
<keyword evidence="3" id="KW-0378">Hydrolase</keyword>
<dbReference type="GeneID" id="27329771"/>
<dbReference type="OrthoDB" id="7130006at2759"/>
<accession>A0A0D2BII1</accession>
<comment type="similarity">
    <text evidence="1">Belongs to the peptidase S33 family.</text>
</comment>
<dbReference type="SUPFAM" id="SSF53474">
    <property type="entry name" value="alpha/beta-Hydrolases"/>
    <property type="match status" value="1"/>
</dbReference>
<evidence type="ECO:0000259" key="5">
    <source>
        <dbReference type="Pfam" id="PF06441"/>
    </source>
</evidence>
<dbReference type="PANTHER" id="PTHR21661:SF35">
    <property type="entry name" value="EPOXIDE HYDROLASE"/>
    <property type="match status" value="1"/>
</dbReference>
<name>A0A0D2BII1_9EURO</name>
<dbReference type="InterPro" id="IPR010497">
    <property type="entry name" value="Epoxide_hydro_N"/>
</dbReference>
<dbReference type="AlphaFoldDB" id="A0A0D2BII1"/>
<dbReference type="GO" id="GO:0004301">
    <property type="term" value="F:epoxide hydrolase activity"/>
    <property type="evidence" value="ECO:0007669"/>
    <property type="project" value="TreeGrafter"/>
</dbReference>
<feature type="active site" description="Proton acceptor" evidence="4">
    <location>
        <position position="382"/>
    </location>
</feature>
<evidence type="ECO:0000313" key="6">
    <source>
        <dbReference type="EMBL" id="KIW18400.1"/>
    </source>
</evidence>
<proteinExistence type="inferred from homology"/>
<evidence type="ECO:0000313" key="7">
    <source>
        <dbReference type="Proteomes" id="UP000053328"/>
    </source>
</evidence>
<keyword evidence="7" id="KW-1185">Reference proteome</keyword>
<dbReference type="Pfam" id="PF06441">
    <property type="entry name" value="EHN"/>
    <property type="match status" value="1"/>
</dbReference>
<dbReference type="STRING" id="91928.A0A0D2BII1"/>
<dbReference type="Gene3D" id="3.40.50.1820">
    <property type="entry name" value="alpha/beta hydrolase"/>
    <property type="match status" value="1"/>
</dbReference>
<feature type="active site" description="Nucleophile" evidence="4">
    <location>
        <position position="191"/>
    </location>
</feature>
<feature type="active site" description="Proton donor" evidence="4">
    <location>
        <position position="324"/>
    </location>
</feature>
<dbReference type="PANTHER" id="PTHR21661">
    <property type="entry name" value="EPOXIDE HYDROLASE 1-RELATED"/>
    <property type="match status" value="1"/>
</dbReference>
<reference evidence="6 7" key="1">
    <citation type="submission" date="2015-01" db="EMBL/GenBank/DDBJ databases">
        <title>The Genome Sequence of Exophiala spinifera CBS89968.</title>
        <authorList>
            <consortium name="The Broad Institute Genomics Platform"/>
            <person name="Cuomo C."/>
            <person name="de Hoog S."/>
            <person name="Gorbushina A."/>
            <person name="Stielow B."/>
            <person name="Teixiera M."/>
            <person name="Abouelleil A."/>
            <person name="Chapman S.B."/>
            <person name="Priest M."/>
            <person name="Young S.K."/>
            <person name="Wortman J."/>
            <person name="Nusbaum C."/>
            <person name="Birren B."/>
        </authorList>
    </citation>
    <scope>NUCLEOTIDE SEQUENCE [LARGE SCALE GENOMIC DNA]</scope>
    <source>
        <strain evidence="6 7">CBS 89968</strain>
    </source>
</reference>
<dbReference type="PIRSF" id="PIRSF001112">
    <property type="entry name" value="Epoxide_hydrolase"/>
    <property type="match status" value="1"/>
</dbReference>
<dbReference type="Proteomes" id="UP000053328">
    <property type="component" value="Unassembled WGS sequence"/>
</dbReference>
<dbReference type="HOGENOM" id="CLU_019414_0_2_1"/>
<evidence type="ECO:0000256" key="1">
    <source>
        <dbReference type="ARBA" id="ARBA00010088"/>
    </source>
</evidence>
<feature type="domain" description="Epoxide hydrolase N-terminal" evidence="5">
    <location>
        <begin position="6"/>
        <end position="120"/>
    </location>
</feature>